<keyword evidence="1" id="KW-0472">Membrane</keyword>
<feature type="transmembrane region" description="Helical" evidence="1">
    <location>
        <begin position="35"/>
        <end position="61"/>
    </location>
</feature>
<keyword evidence="1" id="KW-1133">Transmembrane helix</keyword>
<proteinExistence type="predicted"/>
<dbReference type="RefSeq" id="WP_016918933.1">
    <property type="nucleotide sequence ID" value="NZ_CP044331.1"/>
</dbReference>
<feature type="transmembrane region" description="Helical" evidence="1">
    <location>
        <begin position="73"/>
        <end position="92"/>
    </location>
</feature>
<dbReference type="Proteomes" id="UP000422569">
    <property type="component" value="Chromosome"/>
</dbReference>
<reference evidence="2 3" key="1">
    <citation type="submission" date="2019-09" db="EMBL/GenBank/DDBJ databases">
        <title>Isolation and complete genome sequencing of Methylocystis species.</title>
        <authorList>
            <person name="Rumah B.L."/>
            <person name="Stead C.E."/>
            <person name="Stevens B.C."/>
            <person name="Minton N.P."/>
            <person name="Grosse-Honebrink A."/>
            <person name="Zhang Y."/>
        </authorList>
    </citation>
    <scope>NUCLEOTIDE SEQUENCE [LARGE SCALE GENOMIC DNA]</scope>
    <source>
        <strain evidence="2 3">BRCS2</strain>
    </source>
</reference>
<keyword evidence="3" id="KW-1185">Reference proteome</keyword>
<accession>A0A6B8MC74</accession>
<keyword evidence="1" id="KW-0812">Transmembrane</keyword>
<dbReference type="EMBL" id="CP044331">
    <property type="protein sequence ID" value="QGM99219.1"/>
    <property type="molecule type" value="Genomic_DNA"/>
</dbReference>
<sequence>MVDNPQTLFVSVLLLNSLPAFLLLLLGAVSWASTLGLLAVLASGGVTYAATLIAPALSALLGDDSAGRGSETLLPAVCALECLLAALTYVAVHHPGPVSSTRWIVRMHDVLHGVAR</sequence>
<name>A0A6B8MC74_9HYPH</name>
<evidence type="ECO:0000313" key="3">
    <source>
        <dbReference type="Proteomes" id="UP000422569"/>
    </source>
</evidence>
<evidence type="ECO:0000313" key="2">
    <source>
        <dbReference type="EMBL" id="QGM99219.1"/>
    </source>
</evidence>
<protein>
    <submittedName>
        <fullName evidence="2">Uncharacterized protein</fullName>
    </submittedName>
</protein>
<organism evidence="2 3">
    <name type="scientific">Methylocystis parvus</name>
    <dbReference type="NCBI Taxonomy" id="134"/>
    <lineage>
        <taxon>Bacteria</taxon>
        <taxon>Pseudomonadati</taxon>
        <taxon>Pseudomonadota</taxon>
        <taxon>Alphaproteobacteria</taxon>
        <taxon>Hyphomicrobiales</taxon>
        <taxon>Methylocystaceae</taxon>
        <taxon>Methylocystis</taxon>
    </lineage>
</organism>
<dbReference type="KEGG" id="mpar:F7D14_18175"/>
<gene>
    <name evidence="2" type="ORF">F7D14_18175</name>
</gene>
<dbReference type="AlphaFoldDB" id="A0A6B8MC74"/>
<feature type="transmembrane region" description="Helical" evidence="1">
    <location>
        <begin position="7"/>
        <end position="29"/>
    </location>
</feature>
<evidence type="ECO:0000256" key="1">
    <source>
        <dbReference type="SAM" id="Phobius"/>
    </source>
</evidence>